<evidence type="ECO:0000313" key="3">
    <source>
        <dbReference type="Proteomes" id="UP000664417"/>
    </source>
</evidence>
<feature type="chain" id="PRO_5035152562" evidence="1">
    <location>
        <begin position="25"/>
        <end position="128"/>
    </location>
</feature>
<reference evidence="2" key="1">
    <citation type="submission" date="2021-03" db="EMBL/GenBank/DDBJ databases">
        <authorList>
            <person name="Wang G."/>
        </authorList>
    </citation>
    <scope>NUCLEOTIDE SEQUENCE</scope>
    <source>
        <strain evidence="2">KCTC 12899</strain>
    </source>
</reference>
<accession>A0A8J7QBC4</accession>
<name>A0A8J7QBC4_9BACT</name>
<feature type="signal peptide" evidence="1">
    <location>
        <begin position="1"/>
        <end position="24"/>
    </location>
</feature>
<evidence type="ECO:0000313" key="2">
    <source>
        <dbReference type="EMBL" id="MBO1322426.1"/>
    </source>
</evidence>
<dbReference type="EMBL" id="JAFREP010000035">
    <property type="protein sequence ID" value="MBO1322426.1"/>
    <property type="molecule type" value="Genomic_DNA"/>
</dbReference>
<proteinExistence type="predicted"/>
<protein>
    <submittedName>
        <fullName evidence="2">Uncharacterized protein</fullName>
    </submittedName>
</protein>
<organism evidence="2 3">
    <name type="scientific">Acanthopleuribacter pedis</name>
    <dbReference type="NCBI Taxonomy" id="442870"/>
    <lineage>
        <taxon>Bacteria</taxon>
        <taxon>Pseudomonadati</taxon>
        <taxon>Acidobacteriota</taxon>
        <taxon>Holophagae</taxon>
        <taxon>Acanthopleuribacterales</taxon>
        <taxon>Acanthopleuribacteraceae</taxon>
        <taxon>Acanthopleuribacter</taxon>
    </lineage>
</organism>
<dbReference type="RefSeq" id="WP_207862399.1">
    <property type="nucleotide sequence ID" value="NZ_JAFREP010000035.1"/>
</dbReference>
<keyword evidence="3" id="KW-1185">Reference proteome</keyword>
<dbReference type="AlphaFoldDB" id="A0A8J7QBC4"/>
<evidence type="ECO:0000256" key="1">
    <source>
        <dbReference type="SAM" id="SignalP"/>
    </source>
</evidence>
<comment type="caution">
    <text evidence="2">The sequence shown here is derived from an EMBL/GenBank/DDBJ whole genome shotgun (WGS) entry which is preliminary data.</text>
</comment>
<gene>
    <name evidence="2" type="ORF">J3U88_28390</name>
</gene>
<keyword evidence="1" id="KW-0732">Signal</keyword>
<dbReference type="Proteomes" id="UP000664417">
    <property type="component" value="Unassembled WGS sequence"/>
</dbReference>
<sequence length="128" mass="14362">MNSKNLFKIATFALIASVSFGAFAQENQLVDYPELRQALNNDNLVLSNYRTCLDEGHNLSQITVDPVYYIMAPTGDHQAFTVTIVMNRRTGGNYSLQTEYVHIVVQVWGDGNGNLEAKEINVKRSTVY</sequence>